<keyword evidence="1" id="KW-1133">Transmembrane helix</keyword>
<gene>
    <name evidence="2" type="ORF">BpHYR1_036251</name>
</gene>
<dbReference type="Proteomes" id="UP000276133">
    <property type="component" value="Unassembled WGS sequence"/>
</dbReference>
<evidence type="ECO:0000256" key="1">
    <source>
        <dbReference type="SAM" id="Phobius"/>
    </source>
</evidence>
<comment type="caution">
    <text evidence="2">The sequence shown here is derived from an EMBL/GenBank/DDBJ whole genome shotgun (WGS) entry which is preliminary data.</text>
</comment>
<keyword evidence="1" id="KW-0812">Transmembrane</keyword>
<reference evidence="2 3" key="1">
    <citation type="journal article" date="2018" name="Sci. Rep.">
        <title>Genomic signatures of local adaptation to the degree of environmental predictability in rotifers.</title>
        <authorList>
            <person name="Franch-Gras L."/>
            <person name="Hahn C."/>
            <person name="Garcia-Roger E.M."/>
            <person name="Carmona M.J."/>
            <person name="Serra M."/>
            <person name="Gomez A."/>
        </authorList>
    </citation>
    <scope>NUCLEOTIDE SEQUENCE [LARGE SCALE GENOMIC DNA]</scope>
    <source>
        <strain evidence="2">HYR1</strain>
    </source>
</reference>
<organism evidence="2 3">
    <name type="scientific">Brachionus plicatilis</name>
    <name type="common">Marine rotifer</name>
    <name type="synonym">Brachionus muelleri</name>
    <dbReference type="NCBI Taxonomy" id="10195"/>
    <lineage>
        <taxon>Eukaryota</taxon>
        <taxon>Metazoa</taxon>
        <taxon>Spiralia</taxon>
        <taxon>Gnathifera</taxon>
        <taxon>Rotifera</taxon>
        <taxon>Eurotatoria</taxon>
        <taxon>Monogononta</taxon>
        <taxon>Pseudotrocha</taxon>
        <taxon>Ploima</taxon>
        <taxon>Brachionidae</taxon>
        <taxon>Brachionus</taxon>
    </lineage>
</organism>
<sequence length="68" mass="8245">MKLERVTVAVSTARPFWENPGFVRMAIVFIEFFFILFYFPFFNQCFVTIGFKRRRKLFGRTWGPPQTR</sequence>
<accession>A0A3M7QZ81</accession>
<name>A0A3M7QZ81_BRAPC</name>
<keyword evidence="3" id="KW-1185">Reference proteome</keyword>
<keyword evidence="1" id="KW-0472">Membrane</keyword>
<evidence type="ECO:0000313" key="3">
    <source>
        <dbReference type="Proteomes" id="UP000276133"/>
    </source>
</evidence>
<evidence type="ECO:0000313" key="2">
    <source>
        <dbReference type="EMBL" id="RNA16421.1"/>
    </source>
</evidence>
<dbReference type="AlphaFoldDB" id="A0A3M7QZ81"/>
<feature type="transmembrane region" description="Helical" evidence="1">
    <location>
        <begin position="25"/>
        <end position="51"/>
    </location>
</feature>
<dbReference type="EMBL" id="REGN01004709">
    <property type="protein sequence ID" value="RNA16421.1"/>
    <property type="molecule type" value="Genomic_DNA"/>
</dbReference>
<protein>
    <submittedName>
        <fullName evidence="2">Uncharacterized protein</fullName>
    </submittedName>
</protein>
<proteinExistence type="predicted"/>